<name>A0A9N9PWU4_9HELO</name>
<gene>
    <name evidence="2" type="ORF">HYALB_00005262</name>
</gene>
<dbReference type="InterPro" id="IPR027796">
    <property type="entry name" value="OTT_1508_deam-like"/>
</dbReference>
<dbReference type="Proteomes" id="UP000701801">
    <property type="component" value="Unassembled WGS sequence"/>
</dbReference>
<feature type="region of interest" description="Disordered" evidence="1">
    <location>
        <begin position="408"/>
        <end position="451"/>
    </location>
</feature>
<feature type="region of interest" description="Disordered" evidence="1">
    <location>
        <begin position="663"/>
        <end position="774"/>
    </location>
</feature>
<feature type="compositionally biased region" description="Basic and acidic residues" evidence="1">
    <location>
        <begin position="558"/>
        <end position="574"/>
    </location>
</feature>
<dbReference type="OrthoDB" id="4851849at2759"/>
<feature type="compositionally biased region" description="Basic and acidic residues" evidence="1">
    <location>
        <begin position="726"/>
        <end position="740"/>
    </location>
</feature>
<feature type="compositionally biased region" description="Polar residues" evidence="1">
    <location>
        <begin position="693"/>
        <end position="702"/>
    </location>
</feature>
<sequence length="884" mass="99308">MAPQRLIPSSNGIWTEESSEAFYKSFKPLRRRVGENNHHILTLPVDYRRDRRTTNTFKYTLSYEDELQLADHFAFLAAITENNSKGVSAAVHEEQREPPGIIIRLSANATPGPTVVEGLSDILSIVQALWKPAGATVNTENKRLHLRIYEQILNHKLLISTRRNKKGLAKLQKELISLASSLSALDDTPEKGQFNRLKGILREMYQVSNHGASNSLEKRLDTLGISGEICQGAEVRQIDKLSKYWLICLDLIRVSRQPTTRLLFKNSKLEKVEAPNSRRPAGSAVDCQVHCEVQLVLFYEFHEVDLTPRAIGCSKSACFLCDLFLGLHGKFGVSHSHMRFYQKWMIPEPEECDSRWGNPKQGKFFRGIVKSMTDELKRLEKRKVYPNPWAESKANVCVIVEEATPLTPPIGLERRSSSSSSSTIRASNQHGEDTRTEMNPPAEAKSQSRNSLIQKPINVANQIEEVKPEFDQRNTSPRILTPPQTCKPLSPSIPCQQHDGPSEPGLEEMNQSLSVSMGTAAAHDLSIGSNLDEKDGCYIDPRETTRPLISVTPAVKSPLHDNEIVERDEGEERSGSSSEEMVYSISTISSAQDSLTQPPILANEHVEEEANGNQNSESEEMDPPRATLTNQIQPIRESSLVTNQDKIPFPALNKIPPSQLWQQLNTAKQQQKHKKERHTASQPSTPPIEPSDHPTQNSSRNKMNVEIPKRLQNQNSRSPSLLHPFPKAEEIKPKEEEPKRKPSHQKSTHNSISPHQTTNQKILPRNPPQTSSQIFTHTSLPLSFPILPSTNTFTLLLTPLHEPNIEYLFDLTTISYGTIEISASKVKKTRRCVYVNQMGTEEEVFLRPDGDERVLEWGISFGRRDCMSLKVVITWSDGGEGVLG</sequence>
<dbReference type="Pfam" id="PF14441">
    <property type="entry name" value="OTT_1508_deam"/>
    <property type="match status" value="1"/>
</dbReference>
<feature type="compositionally biased region" description="Polar residues" evidence="1">
    <location>
        <begin position="473"/>
        <end position="484"/>
    </location>
</feature>
<keyword evidence="3" id="KW-1185">Reference proteome</keyword>
<evidence type="ECO:0000313" key="3">
    <source>
        <dbReference type="Proteomes" id="UP000701801"/>
    </source>
</evidence>
<evidence type="ECO:0000313" key="2">
    <source>
        <dbReference type="EMBL" id="CAG8971025.1"/>
    </source>
</evidence>
<comment type="caution">
    <text evidence="2">The sequence shown here is derived from an EMBL/GenBank/DDBJ whole genome shotgun (WGS) entry which is preliminary data.</text>
</comment>
<feature type="region of interest" description="Disordered" evidence="1">
    <location>
        <begin position="469"/>
        <end position="504"/>
    </location>
</feature>
<feature type="compositionally biased region" description="Polar residues" evidence="1">
    <location>
        <begin position="748"/>
        <end position="761"/>
    </location>
</feature>
<accession>A0A9N9PWU4</accession>
<protein>
    <submittedName>
        <fullName evidence="2">Uncharacterized protein</fullName>
    </submittedName>
</protein>
<proteinExistence type="predicted"/>
<dbReference type="AlphaFoldDB" id="A0A9N9PWU4"/>
<organism evidence="2 3">
    <name type="scientific">Hymenoscyphus albidus</name>
    <dbReference type="NCBI Taxonomy" id="595503"/>
    <lineage>
        <taxon>Eukaryota</taxon>
        <taxon>Fungi</taxon>
        <taxon>Dikarya</taxon>
        <taxon>Ascomycota</taxon>
        <taxon>Pezizomycotina</taxon>
        <taxon>Leotiomycetes</taxon>
        <taxon>Helotiales</taxon>
        <taxon>Helotiaceae</taxon>
        <taxon>Hymenoscyphus</taxon>
    </lineage>
</organism>
<evidence type="ECO:0000256" key="1">
    <source>
        <dbReference type="SAM" id="MobiDB-lite"/>
    </source>
</evidence>
<dbReference type="EMBL" id="CAJVRM010000006">
    <property type="protein sequence ID" value="CAG8971025.1"/>
    <property type="molecule type" value="Genomic_DNA"/>
</dbReference>
<reference evidence="2" key="1">
    <citation type="submission" date="2021-07" db="EMBL/GenBank/DDBJ databases">
        <authorList>
            <person name="Durling M."/>
        </authorList>
    </citation>
    <scope>NUCLEOTIDE SEQUENCE</scope>
</reference>
<feature type="region of interest" description="Disordered" evidence="1">
    <location>
        <begin position="549"/>
        <end position="582"/>
    </location>
</feature>